<dbReference type="RefSeq" id="WP_213540858.1">
    <property type="nucleotide sequence ID" value="NZ_AP023418.1"/>
</dbReference>
<protein>
    <submittedName>
        <fullName evidence="1">Uncharacterized protein</fullName>
    </submittedName>
</protein>
<evidence type="ECO:0000313" key="1">
    <source>
        <dbReference type="EMBL" id="BCK82330.1"/>
    </source>
</evidence>
<proteinExistence type="predicted"/>
<name>A0A810Q2S6_9FIRM</name>
<evidence type="ECO:0000313" key="2">
    <source>
        <dbReference type="Proteomes" id="UP000681035"/>
    </source>
</evidence>
<gene>
    <name evidence="1" type="ORF">MM50RIKEN_20930</name>
</gene>
<dbReference type="KEGG" id="vcop:MM50RIKEN_20930"/>
<reference evidence="1" key="1">
    <citation type="submission" date="2020-09" db="EMBL/GenBank/DDBJ databases">
        <title>New species isolated from human feces.</title>
        <authorList>
            <person name="Kitahara M."/>
            <person name="Shigeno Y."/>
            <person name="Shime M."/>
            <person name="Matsumoto Y."/>
            <person name="Nakamura S."/>
            <person name="Motooka D."/>
            <person name="Fukuoka S."/>
            <person name="Nishikawa H."/>
            <person name="Benno Y."/>
        </authorList>
    </citation>
    <scope>NUCLEOTIDE SEQUENCE</scope>
    <source>
        <strain evidence="1">MM50</strain>
    </source>
</reference>
<accession>A0A810Q2S6</accession>
<dbReference type="AlphaFoldDB" id="A0A810Q2S6"/>
<sequence length="233" mass="26781">MQLRFIDEHNDRGHLLWAEEPVGLALRGETQQTALSKLPAELTAYRRWLGLPPVPAVGVVTQEAASPLNVHDADSDILLPSEHRPLTAEEYEARKALALRSAEDFLTLYRSIPDKTHTTLPQRETFYGDVPLTAEEMYRHTKNVNAYYFGEIGVEIGNEPDILICRRAGFAALERQPRYLHNAVFHGSYDEDWTLRKVLRRFVWHDRIHGRAMWRMACALCGSRRVADPYRFA</sequence>
<dbReference type="Proteomes" id="UP000681035">
    <property type="component" value="Chromosome"/>
</dbReference>
<keyword evidence="2" id="KW-1185">Reference proteome</keyword>
<dbReference type="EMBL" id="AP023418">
    <property type="protein sequence ID" value="BCK82330.1"/>
    <property type="molecule type" value="Genomic_DNA"/>
</dbReference>
<organism evidence="1 2">
    <name type="scientific">Vescimonas coprocola</name>
    <dbReference type="NCBI Taxonomy" id="2714355"/>
    <lineage>
        <taxon>Bacteria</taxon>
        <taxon>Bacillati</taxon>
        <taxon>Bacillota</taxon>
        <taxon>Clostridia</taxon>
        <taxon>Eubacteriales</taxon>
        <taxon>Oscillospiraceae</taxon>
        <taxon>Vescimonas</taxon>
    </lineage>
</organism>